<protein>
    <recommendedName>
        <fullName evidence="3">Type 4 fimbrial biogenesis protein PilX N-terminal domain-containing protein</fullName>
    </recommendedName>
</protein>
<sequence length="172" mass="18691">MRTYRQTGYSLMNLSLTLLLAALVAAGILAFASMLDTRRKVNETLDLAHRAAARTKELGANQADGYATLTTAQLADLVPVNQRTLSGGNIDSLRTALNRPLRLVPNGNFAFWIRLSNLSSSECRALIRQAWLHYPRVQLNAVVRKTSSTATLVTADLDACAATNNTLDMEGS</sequence>
<dbReference type="EMBL" id="CP027860">
    <property type="protein sequence ID" value="AVP99368.1"/>
    <property type="molecule type" value="Genomic_DNA"/>
</dbReference>
<name>A0A2P1PWZ2_9GAMM</name>
<dbReference type="Proteomes" id="UP000241074">
    <property type="component" value="Chromosome"/>
</dbReference>
<accession>A0A2P1PWZ2</accession>
<keyword evidence="2" id="KW-1185">Reference proteome</keyword>
<dbReference type="KEGG" id="xba:C7S18_20295"/>
<reference evidence="1 2" key="2">
    <citation type="submission" date="2018-03" db="EMBL/GenBank/DDBJ databases">
        <authorList>
            <person name="Keele B.F."/>
        </authorList>
    </citation>
    <scope>NUCLEOTIDE SEQUENCE [LARGE SCALE GENOMIC DNA]</scope>
    <source>
        <strain evidence="1 2">D13</strain>
    </source>
</reference>
<dbReference type="AlphaFoldDB" id="A0A2P1PWZ2"/>
<evidence type="ECO:0000313" key="1">
    <source>
        <dbReference type="EMBL" id="AVP99368.1"/>
    </source>
</evidence>
<evidence type="ECO:0000313" key="2">
    <source>
        <dbReference type="Proteomes" id="UP000241074"/>
    </source>
</evidence>
<organism evidence="1 2">
    <name type="scientific">Ahniella affigens</name>
    <dbReference type="NCBI Taxonomy" id="2021234"/>
    <lineage>
        <taxon>Bacteria</taxon>
        <taxon>Pseudomonadati</taxon>
        <taxon>Pseudomonadota</taxon>
        <taxon>Gammaproteobacteria</taxon>
        <taxon>Lysobacterales</taxon>
        <taxon>Rhodanobacteraceae</taxon>
        <taxon>Ahniella</taxon>
    </lineage>
</organism>
<proteinExistence type="predicted"/>
<reference evidence="1 2" key="1">
    <citation type="submission" date="2018-03" db="EMBL/GenBank/DDBJ databases">
        <title>Ahniella affigens gen. nov., sp. nov., a gammaproteobacterium isolated from sandy soil near a stream.</title>
        <authorList>
            <person name="Ko Y."/>
            <person name="Kim J.-H."/>
        </authorList>
    </citation>
    <scope>NUCLEOTIDE SEQUENCE [LARGE SCALE GENOMIC DNA]</scope>
    <source>
        <strain evidence="1 2">D13</strain>
    </source>
</reference>
<dbReference type="RefSeq" id="WP_106893286.1">
    <property type="nucleotide sequence ID" value="NZ_CP027860.1"/>
</dbReference>
<evidence type="ECO:0008006" key="3">
    <source>
        <dbReference type="Google" id="ProtNLM"/>
    </source>
</evidence>
<gene>
    <name evidence="1" type="ORF">C7S18_20295</name>
</gene>
<dbReference type="Gene3D" id="3.30.1690.10">
    <property type="entry name" value="TcpA-like pilin"/>
    <property type="match status" value="1"/>
</dbReference>